<dbReference type="EMBL" id="JANBUK010002488">
    <property type="protein sequence ID" value="KAJ2772201.1"/>
    <property type="molecule type" value="Genomic_DNA"/>
</dbReference>
<keyword evidence="2" id="KW-1185">Reference proteome</keyword>
<accession>A0ACC1K379</accession>
<dbReference type="Proteomes" id="UP001140066">
    <property type="component" value="Unassembled WGS sequence"/>
</dbReference>
<evidence type="ECO:0000313" key="1">
    <source>
        <dbReference type="EMBL" id="KAJ2772201.1"/>
    </source>
</evidence>
<name>A0ACC1K379_9FUNG</name>
<comment type="caution">
    <text evidence="1">The sequence shown here is derived from an EMBL/GenBank/DDBJ whole genome shotgun (WGS) entry which is preliminary data.</text>
</comment>
<proteinExistence type="predicted"/>
<reference evidence="1" key="1">
    <citation type="submission" date="2022-07" db="EMBL/GenBank/DDBJ databases">
        <title>Phylogenomic reconstructions and comparative analyses of Kickxellomycotina fungi.</title>
        <authorList>
            <person name="Reynolds N.K."/>
            <person name="Stajich J.E."/>
            <person name="Barry K."/>
            <person name="Grigoriev I.V."/>
            <person name="Crous P."/>
            <person name="Smith M.E."/>
        </authorList>
    </citation>
    <scope>NUCLEOTIDE SEQUENCE</scope>
    <source>
        <strain evidence="1">BCRC 34191</strain>
    </source>
</reference>
<sequence length="273" mass="28937">MKFTSFAVCALIAATTAPLASGYQIKGDVVNCRSGPGTSYGVVKTYKKGQNVSITCQTTGPSVNGNNIWDKTSDGCYVADHYVLTGTNGYVAEKCGSGGGSTPPGNGGGYCKKVNQAGLNLISKWEGFVAVPSPDPIGLPTVGYGHLCQKKNCAEVKYKFPLTKATAQLLLNDDIPKYTSCLADYLNNSVKLNDNQWAALASWVFNVGCGNAKSSTLVKRLNNGDAPNTVAAQELPKWRMAGGKVLQGLVNRRADEVRLFKTASSKQAHPNCQ</sequence>
<organism evidence="1 2">
    <name type="scientific">Coemansia linderi</name>
    <dbReference type="NCBI Taxonomy" id="2663919"/>
    <lineage>
        <taxon>Eukaryota</taxon>
        <taxon>Fungi</taxon>
        <taxon>Fungi incertae sedis</taxon>
        <taxon>Zoopagomycota</taxon>
        <taxon>Kickxellomycotina</taxon>
        <taxon>Kickxellomycetes</taxon>
        <taxon>Kickxellales</taxon>
        <taxon>Kickxellaceae</taxon>
        <taxon>Coemansia</taxon>
    </lineage>
</organism>
<evidence type="ECO:0000313" key="2">
    <source>
        <dbReference type="Proteomes" id="UP001140066"/>
    </source>
</evidence>
<protein>
    <submittedName>
        <fullName evidence="1">Uncharacterized protein</fullName>
    </submittedName>
</protein>
<gene>
    <name evidence="1" type="ORF">GGI18_004906</name>
</gene>